<dbReference type="Pfam" id="PF02875">
    <property type="entry name" value="Mur_ligase_C"/>
    <property type="match status" value="1"/>
</dbReference>
<proteinExistence type="inferred from homology"/>
<dbReference type="InterPro" id="IPR036565">
    <property type="entry name" value="Mur-like_cat_sf"/>
</dbReference>
<dbReference type="SUPFAM" id="SSF53244">
    <property type="entry name" value="MurD-like peptide ligases, peptide-binding domain"/>
    <property type="match status" value="1"/>
</dbReference>
<dbReference type="InterPro" id="IPR013221">
    <property type="entry name" value="Mur_ligase_cen"/>
</dbReference>
<dbReference type="SUPFAM" id="SSF53623">
    <property type="entry name" value="MurD-like peptide ligases, catalytic domain"/>
    <property type="match status" value="1"/>
</dbReference>
<dbReference type="PANTHER" id="PTHR23135:SF4">
    <property type="entry name" value="UDP-N-ACETYLMURAMOYL-L-ALANYL-D-GLUTAMATE--2,6-DIAMINOPIMELATE LIGASE MURE HOMOLOG, CHLOROPLASTIC"/>
    <property type="match status" value="1"/>
</dbReference>
<dbReference type="PATRIC" id="fig|1618437.3.peg.191"/>
<dbReference type="PANTHER" id="PTHR23135">
    <property type="entry name" value="MUR LIGASE FAMILY MEMBER"/>
    <property type="match status" value="1"/>
</dbReference>
<comment type="subcellular location">
    <subcellularLocation>
        <location evidence="2">Cytoplasm</location>
    </subcellularLocation>
</comment>
<name>A0A0G1IQU5_9BACT</name>
<dbReference type="Gene3D" id="3.90.190.20">
    <property type="entry name" value="Mur ligase, C-terminal domain"/>
    <property type="match status" value="1"/>
</dbReference>
<dbReference type="EMBL" id="LCIQ01000005">
    <property type="protein sequence ID" value="KKT61338.1"/>
    <property type="molecule type" value="Genomic_DNA"/>
</dbReference>
<dbReference type="UniPathway" id="UPA00219"/>
<keyword evidence="2" id="KW-0133">Cell shape</keyword>
<keyword evidence="2" id="KW-0132">Cell division</keyword>
<dbReference type="AlphaFoldDB" id="A0A0G1IQU5"/>
<dbReference type="Proteomes" id="UP000034521">
    <property type="component" value="Unassembled WGS sequence"/>
</dbReference>
<dbReference type="Pfam" id="PF08245">
    <property type="entry name" value="Mur_ligase_M"/>
    <property type="match status" value="1"/>
</dbReference>
<keyword evidence="2" id="KW-0573">Peptidoglycan synthesis</keyword>
<dbReference type="GO" id="GO:0005524">
    <property type="term" value="F:ATP binding"/>
    <property type="evidence" value="ECO:0007669"/>
    <property type="project" value="InterPro"/>
</dbReference>
<evidence type="ECO:0000259" key="3">
    <source>
        <dbReference type="Pfam" id="PF02875"/>
    </source>
</evidence>
<dbReference type="GO" id="GO:0051301">
    <property type="term" value="P:cell division"/>
    <property type="evidence" value="ECO:0007669"/>
    <property type="project" value="UniProtKB-KW"/>
</dbReference>
<dbReference type="NCBIfam" id="TIGR01085">
    <property type="entry name" value="murE"/>
    <property type="match status" value="1"/>
</dbReference>
<comment type="caution">
    <text evidence="5">The sequence shown here is derived from an EMBL/GenBank/DDBJ whole genome shotgun (WGS) entry which is preliminary data.</text>
</comment>
<dbReference type="GO" id="GO:0009252">
    <property type="term" value="P:peptidoglycan biosynthetic process"/>
    <property type="evidence" value="ECO:0007669"/>
    <property type="project" value="UniProtKB-UniPathway"/>
</dbReference>
<evidence type="ECO:0000259" key="4">
    <source>
        <dbReference type="Pfam" id="PF08245"/>
    </source>
</evidence>
<feature type="domain" description="Mur ligase central" evidence="4">
    <location>
        <begin position="63"/>
        <end position="246"/>
    </location>
</feature>
<dbReference type="GO" id="GO:0016881">
    <property type="term" value="F:acid-amino acid ligase activity"/>
    <property type="evidence" value="ECO:0007669"/>
    <property type="project" value="InterPro"/>
</dbReference>
<gene>
    <name evidence="5" type="ORF">UW52_C0005G0010</name>
</gene>
<comment type="pathway">
    <text evidence="2">Cell wall biogenesis; peptidoglycan biosynthesis.</text>
</comment>
<feature type="domain" description="Mur ligase C-terminal" evidence="3">
    <location>
        <begin position="268"/>
        <end position="393"/>
    </location>
</feature>
<reference evidence="5 6" key="1">
    <citation type="journal article" date="2015" name="Nature">
        <title>rRNA introns, odd ribosomes, and small enigmatic genomes across a large radiation of phyla.</title>
        <authorList>
            <person name="Brown C.T."/>
            <person name="Hug L.A."/>
            <person name="Thomas B.C."/>
            <person name="Sharon I."/>
            <person name="Castelle C.J."/>
            <person name="Singh A."/>
            <person name="Wilkins M.J."/>
            <person name="Williams K.H."/>
            <person name="Banfield J.F."/>
        </authorList>
    </citation>
    <scope>NUCLEOTIDE SEQUENCE [LARGE SCALE GENOMIC DNA]</scope>
</reference>
<evidence type="ECO:0000256" key="1">
    <source>
        <dbReference type="ARBA" id="ARBA00005898"/>
    </source>
</evidence>
<dbReference type="GO" id="GO:0008360">
    <property type="term" value="P:regulation of cell shape"/>
    <property type="evidence" value="ECO:0007669"/>
    <property type="project" value="UniProtKB-KW"/>
</dbReference>
<keyword evidence="2" id="KW-0131">Cell cycle</keyword>
<evidence type="ECO:0000313" key="5">
    <source>
        <dbReference type="EMBL" id="KKT61338.1"/>
    </source>
</evidence>
<dbReference type="InterPro" id="IPR036615">
    <property type="entry name" value="Mur_ligase_C_dom_sf"/>
</dbReference>
<protein>
    <submittedName>
        <fullName evidence="5">UDP-N-acetylmuramyl-tripeptide synthetase</fullName>
    </submittedName>
</protein>
<accession>A0A0G1IQU5</accession>
<organism evidence="5 6">
    <name type="scientific">Candidatus Gottesmanbacteria bacterium GW2011_GWA1_44_24b</name>
    <dbReference type="NCBI Taxonomy" id="1618437"/>
    <lineage>
        <taxon>Bacteria</taxon>
        <taxon>Candidatus Gottesmaniibacteriota</taxon>
    </lineage>
</organism>
<comment type="similarity">
    <text evidence="1">Belongs to the MurCDEF family. MurE subfamily.</text>
</comment>
<evidence type="ECO:0000313" key="6">
    <source>
        <dbReference type="Proteomes" id="UP000034521"/>
    </source>
</evidence>
<sequence length="421" mass="47345">MRINLENKLLHDPIYCSNIKKRNLFAIIEYMIRTVKNVYHLLTGIISLLWFRFPGRELTVIGVTGTDGKTTTTTLIYHILKKAGIQASMITSVHAVVAGKTYDTGFHVTTPNAFYIQKYLREAVDHGDTHMALEVTSHGIDQHRVFGIPFRVGVITNVTHEHLDWHGTFTQYLKTKMSLLEQSHIAIVNMDDKNVYAQGLKLLTKNSVITYGMNKDADVTPKTFPFTTKLPGVFNQYNCLAAIGAAKALSIDSVIIRKAVADFSGVTGRMEVMYKKDFTVIVDFAHTPNAITQVLSTVRPIVKGSLIHVFGSAGLRDPFKRPLMGKASSEFADMIVLTEEDYRTEELETIMDEIQKGISPKKEVHRIPNRTQAIRFAIEKAKKGDLVIFTGKGHEKSLCRGTTEYPWSDQEEVRKILQNIS</sequence>
<dbReference type="Gene3D" id="3.40.1190.10">
    <property type="entry name" value="Mur-like, catalytic domain"/>
    <property type="match status" value="1"/>
</dbReference>
<dbReference type="GO" id="GO:0071555">
    <property type="term" value="P:cell wall organization"/>
    <property type="evidence" value="ECO:0007669"/>
    <property type="project" value="UniProtKB-KW"/>
</dbReference>
<evidence type="ECO:0000256" key="2">
    <source>
        <dbReference type="RuleBase" id="RU004135"/>
    </source>
</evidence>
<keyword evidence="2" id="KW-0961">Cell wall biogenesis/degradation</keyword>
<dbReference type="GO" id="GO:0005737">
    <property type="term" value="C:cytoplasm"/>
    <property type="evidence" value="ECO:0007669"/>
    <property type="project" value="UniProtKB-SubCell"/>
</dbReference>
<dbReference type="InterPro" id="IPR005761">
    <property type="entry name" value="UDP-N-AcMur-Glu-dNH2Pim_ligase"/>
</dbReference>
<dbReference type="InterPro" id="IPR004101">
    <property type="entry name" value="Mur_ligase_C"/>
</dbReference>